<name>A0A1G8UXV7_9GAMM</name>
<dbReference type="Proteomes" id="UP000199527">
    <property type="component" value="Unassembled WGS sequence"/>
</dbReference>
<keyword evidence="1" id="KW-0694">RNA-binding</keyword>
<dbReference type="AlphaFoldDB" id="A0A1G8UXV7"/>
<evidence type="ECO:0000256" key="2">
    <source>
        <dbReference type="SAM" id="MobiDB-lite"/>
    </source>
</evidence>
<dbReference type="Gene3D" id="3.10.290.10">
    <property type="entry name" value="RNA-binding S4 domain"/>
    <property type="match status" value="1"/>
</dbReference>
<feature type="compositionally biased region" description="Basic residues" evidence="2">
    <location>
        <begin position="87"/>
        <end position="98"/>
    </location>
</feature>
<evidence type="ECO:0000256" key="1">
    <source>
        <dbReference type="PROSITE-ProRule" id="PRU00182"/>
    </source>
</evidence>
<keyword evidence="4" id="KW-1185">Reference proteome</keyword>
<dbReference type="InterPro" id="IPR036986">
    <property type="entry name" value="S4_RNA-bd_sf"/>
</dbReference>
<reference evidence="4" key="1">
    <citation type="submission" date="2016-10" db="EMBL/GenBank/DDBJ databases">
        <authorList>
            <person name="Varghese N."/>
            <person name="Submissions S."/>
        </authorList>
    </citation>
    <scope>NUCLEOTIDE SEQUENCE [LARGE SCALE GENOMIC DNA]</scope>
    <source>
        <strain evidence="4">DSM 23317</strain>
    </source>
</reference>
<evidence type="ECO:0000313" key="4">
    <source>
        <dbReference type="Proteomes" id="UP000199527"/>
    </source>
</evidence>
<dbReference type="OrthoDB" id="9802835at2"/>
<dbReference type="EMBL" id="FNEM01000010">
    <property type="protein sequence ID" value="SDJ58474.1"/>
    <property type="molecule type" value="Genomic_DNA"/>
</dbReference>
<organism evidence="3 4">
    <name type="scientific">Ferrimonas sediminum</name>
    <dbReference type="NCBI Taxonomy" id="718193"/>
    <lineage>
        <taxon>Bacteria</taxon>
        <taxon>Pseudomonadati</taxon>
        <taxon>Pseudomonadota</taxon>
        <taxon>Gammaproteobacteria</taxon>
        <taxon>Alteromonadales</taxon>
        <taxon>Ferrimonadaceae</taxon>
        <taxon>Ferrimonas</taxon>
    </lineage>
</organism>
<proteinExistence type="predicted"/>
<dbReference type="SUPFAM" id="SSF55174">
    <property type="entry name" value="Alpha-L RNA-binding motif"/>
    <property type="match status" value="1"/>
</dbReference>
<sequence length="98" mass="10683">MSEQLPLMPGCDFIELYKVLKIQAWVGSGSDAKLVIGEGLVEVNGQVETRKRCKLVQGDVVAFNGEQVTIGATSTEARPANNDKPKVARKKPRPSIQF</sequence>
<feature type="region of interest" description="Disordered" evidence="2">
    <location>
        <begin position="73"/>
        <end position="98"/>
    </location>
</feature>
<dbReference type="Pfam" id="PF13275">
    <property type="entry name" value="S4_2"/>
    <property type="match status" value="1"/>
</dbReference>
<accession>A0A1G8UXV7</accession>
<protein>
    <submittedName>
        <fullName evidence="3">Ribosome-associated protein</fullName>
    </submittedName>
</protein>
<evidence type="ECO:0000313" key="3">
    <source>
        <dbReference type="EMBL" id="SDJ58474.1"/>
    </source>
</evidence>
<dbReference type="CDD" id="cd00165">
    <property type="entry name" value="S4"/>
    <property type="match status" value="1"/>
</dbReference>
<dbReference type="PROSITE" id="PS50889">
    <property type="entry name" value="S4"/>
    <property type="match status" value="1"/>
</dbReference>
<dbReference type="GO" id="GO:0003723">
    <property type="term" value="F:RNA binding"/>
    <property type="evidence" value="ECO:0007669"/>
    <property type="project" value="UniProtKB-KW"/>
</dbReference>
<gene>
    <name evidence="3" type="ORF">SAMN04488540_11029</name>
</gene>